<evidence type="ECO:0000256" key="1">
    <source>
        <dbReference type="SAM" id="Phobius"/>
    </source>
</evidence>
<keyword evidence="3" id="KW-1185">Reference proteome</keyword>
<feature type="transmembrane region" description="Helical" evidence="1">
    <location>
        <begin position="47"/>
        <end position="69"/>
    </location>
</feature>
<proteinExistence type="predicted"/>
<organism evidence="2 3">
    <name type="scientific">Ruminococcus bromii</name>
    <dbReference type="NCBI Taxonomy" id="40518"/>
    <lineage>
        <taxon>Bacteria</taxon>
        <taxon>Bacillati</taxon>
        <taxon>Bacillota</taxon>
        <taxon>Clostridia</taxon>
        <taxon>Eubacteriales</taxon>
        <taxon>Oscillospiraceae</taxon>
        <taxon>Ruminococcus</taxon>
    </lineage>
</organism>
<keyword evidence="1" id="KW-0472">Membrane</keyword>
<dbReference type="RefSeq" id="WP_101029482.1">
    <property type="nucleotide sequence ID" value="NZ_CABMMZ010000070.1"/>
</dbReference>
<sequence length="251" mass="28866">MNKKSFRVVLLTYFAVAFFVIMAFGSEYLSECNKLGIPFSLSGAVSYLLTGFICLIAMTVLVVVFLLVLELSDRKSIKSALRLTANFASNKARMKVVNSVYPSLLYFLYDVLQSNNEFLKLPLGKDCSSLLKEGYNPLCVDNCIFYTFQIIMPKKSYDFDDDTLKQIIQSYIEAQLLNYGMVNLPSYYNSKSYGMIPSVYIEKVVYNEEQHLLKFAVMYISCEDDVRHYIKSKKRDEQLNITTDKVYDDEV</sequence>
<dbReference type="AlphaFoldDB" id="A0A2N0UKB4"/>
<accession>A0A2N0UKB4</accession>
<dbReference type="Proteomes" id="UP000233425">
    <property type="component" value="Unassembled WGS sequence"/>
</dbReference>
<protein>
    <submittedName>
        <fullName evidence="2">Uncharacterized protein</fullName>
    </submittedName>
</protein>
<gene>
    <name evidence="2" type="ORF">RBATCC27255_01534</name>
</gene>
<keyword evidence="1" id="KW-0812">Transmembrane</keyword>
<comment type="caution">
    <text evidence="2">The sequence shown here is derived from an EMBL/GenBank/DDBJ whole genome shotgun (WGS) entry which is preliminary data.</text>
</comment>
<reference evidence="2" key="1">
    <citation type="journal article" date="2018" name="Environ. Microbiol.">
        <title>Sporulation capability and amylosome conservation among diverse human colonic and rumen isolates of the keystone starch-degrader Ruminococcus bromii.</title>
        <authorList>
            <person name="Mukhopadhya I."/>
            <person name="Morais S."/>
            <person name="Laverde-Gomez J."/>
            <person name="Sheridan P.O."/>
            <person name="Walker A.W."/>
            <person name="Kelly W."/>
            <person name="Klieve A.V."/>
            <person name="Ouwerkerk D."/>
            <person name="Duncan S.H."/>
            <person name="Louis P."/>
            <person name="Koropatkin N."/>
            <person name="Cockburn D."/>
            <person name="Kibler R."/>
            <person name="Cooper P.J."/>
            <person name="Sandoval C."/>
            <person name="Crost E."/>
            <person name="Juge N."/>
            <person name="Bayer E.A."/>
            <person name="Flint H.J."/>
        </authorList>
    </citation>
    <scope>NUCLEOTIDE SEQUENCE [LARGE SCALE GENOMIC DNA]</scope>
    <source>
        <strain evidence="2">ATCC 27255</strain>
    </source>
</reference>
<evidence type="ECO:0000313" key="3">
    <source>
        <dbReference type="Proteomes" id="UP000233425"/>
    </source>
</evidence>
<dbReference type="EMBL" id="NNSR01000070">
    <property type="protein sequence ID" value="PKD27430.1"/>
    <property type="molecule type" value="Genomic_DNA"/>
</dbReference>
<evidence type="ECO:0000313" key="2">
    <source>
        <dbReference type="EMBL" id="PKD27430.1"/>
    </source>
</evidence>
<keyword evidence="1" id="KW-1133">Transmembrane helix</keyword>
<name>A0A2N0UKB4_9FIRM</name>